<keyword evidence="1" id="KW-0812">Transmembrane</keyword>
<proteinExistence type="predicted"/>
<keyword evidence="3" id="KW-1185">Reference proteome</keyword>
<evidence type="ECO:0000256" key="1">
    <source>
        <dbReference type="SAM" id="Phobius"/>
    </source>
</evidence>
<dbReference type="RefSeq" id="WP_108222391.1">
    <property type="nucleotide sequence ID" value="NZ_CP183927.1"/>
</dbReference>
<dbReference type="Pfam" id="PF05437">
    <property type="entry name" value="AzlD"/>
    <property type="match status" value="1"/>
</dbReference>
<organism evidence="2 3">
    <name type="scientific">Cereibacter azotoformans</name>
    <dbReference type="NCBI Taxonomy" id="43057"/>
    <lineage>
        <taxon>Bacteria</taxon>
        <taxon>Pseudomonadati</taxon>
        <taxon>Pseudomonadota</taxon>
        <taxon>Alphaproteobacteria</taxon>
        <taxon>Rhodobacterales</taxon>
        <taxon>Paracoccaceae</taxon>
        <taxon>Cereibacter</taxon>
    </lineage>
</organism>
<keyword evidence="1" id="KW-0472">Membrane</keyword>
<protein>
    <submittedName>
        <fullName evidence="2">Branched-subunit amino acid transport protein</fullName>
    </submittedName>
</protein>
<dbReference type="OrthoDB" id="7777328at2"/>
<evidence type="ECO:0000313" key="3">
    <source>
        <dbReference type="Proteomes" id="UP000244060"/>
    </source>
</evidence>
<dbReference type="Proteomes" id="UP000244060">
    <property type="component" value="Unassembled WGS sequence"/>
</dbReference>
<keyword evidence="1" id="KW-1133">Transmembrane helix</keyword>
<dbReference type="EMBL" id="QAOT01000024">
    <property type="protein sequence ID" value="PTR12517.1"/>
    <property type="molecule type" value="Genomic_DNA"/>
</dbReference>
<gene>
    <name evidence="2" type="ORF">C8J28_12417</name>
</gene>
<reference evidence="2 3" key="1">
    <citation type="submission" date="2018-04" db="EMBL/GenBank/DDBJ databases">
        <title>Genomic Encyclopedia of Type Strains, Phase III (KMG-III): the genomes of soil and plant-associated and newly described type strains.</title>
        <authorList>
            <person name="Whitman W."/>
        </authorList>
    </citation>
    <scope>NUCLEOTIDE SEQUENCE [LARGE SCALE GENOMIC DNA]</scope>
    <source>
        <strain evidence="2 3">KA25</strain>
    </source>
</reference>
<feature type="transmembrane region" description="Helical" evidence="1">
    <location>
        <begin position="37"/>
        <end position="56"/>
    </location>
</feature>
<dbReference type="AlphaFoldDB" id="A0A2T5JT13"/>
<name>A0A2T5JT13_9RHOB</name>
<sequence>MSEIWLAILVIGIATYATRVVPLLWERRMPLAAARGGWLDHLGPCLIAAMATTVILPPFLTAEAALDILPELAGLLAVGAVMRLRADPGLATLGGMAAYYLAG</sequence>
<evidence type="ECO:0000313" key="2">
    <source>
        <dbReference type="EMBL" id="PTR12517.1"/>
    </source>
</evidence>
<comment type="caution">
    <text evidence="2">The sequence shown here is derived from an EMBL/GenBank/DDBJ whole genome shotgun (WGS) entry which is preliminary data.</text>
</comment>
<accession>A0A2T5JT13</accession>
<dbReference type="InterPro" id="IPR008407">
    <property type="entry name" value="Brnchd-chn_aa_trnsp_AzlD"/>
</dbReference>
<feature type="transmembrane region" description="Helical" evidence="1">
    <location>
        <begin position="6"/>
        <end position="25"/>
    </location>
</feature>